<dbReference type="SUPFAM" id="SSF51735">
    <property type="entry name" value="NAD(P)-binding Rossmann-fold domains"/>
    <property type="match status" value="1"/>
</dbReference>
<evidence type="ECO:0000256" key="6">
    <source>
        <dbReference type="ARBA" id="ARBA00047561"/>
    </source>
</evidence>
<dbReference type="Proteomes" id="UP000634435">
    <property type="component" value="Unassembled WGS sequence"/>
</dbReference>
<dbReference type="SUPFAM" id="SSF75615">
    <property type="entry name" value="Siroheme synthase middle domains-like"/>
    <property type="match status" value="1"/>
</dbReference>
<comment type="caution">
    <text evidence="8">The sequence shown here is derived from an EMBL/GenBank/DDBJ whole genome shotgun (WGS) entry which is preliminary data.</text>
</comment>
<dbReference type="Pfam" id="PF22440">
    <property type="entry name" value="SirC_C"/>
    <property type="match status" value="1"/>
</dbReference>
<dbReference type="Pfam" id="PF13241">
    <property type="entry name" value="NAD_binding_7"/>
    <property type="match status" value="1"/>
</dbReference>
<dbReference type="InterPro" id="IPR036291">
    <property type="entry name" value="NAD(P)-bd_dom_sf"/>
</dbReference>
<sequence>MSHMPLMVDVGGKSIVIIGGGNVAERRVSLFLKQAAYITVVSPEVAPSLRSMADAGQIYWRKKCFDVKDIQHAFIIVAATNNEALNQTICQSASPYTLVNNASDAKGGMLHIPAHFQQGKLSISVSTNGASPMLTSKIKNDLKSQYDEQYGDYVDFLYEMRQFMKQTSFIKQEQRKILQSLLSDEYLDKDRQKEISNWLKRKTGRNDSHERFS</sequence>
<proteinExistence type="predicted"/>
<evidence type="ECO:0000313" key="8">
    <source>
        <dbReference type="EMBL" id="GGJ55981.1"/>
    </source>
</evidence>
<dbReference type="EMBL" id="BMPN01000002">
    <property type="protein sequence ID" value="GGJ55981.1"/>
    <property type="molecule type" value="Genomic_DNA"/>
</dbReference>
<evidence type="ECO:0000256" key="1">
    <source>
        <dbReference type="ARBA" id="ARBA00005010"/>
    </source>
</evidence>
<dbReference type="PANTHER" id="PTHR35330">
    <property type="entry name" value="SIROHEME BIOSYNTHESIS PROTEIN MET8"/>
    <property type="match status" value="1"/>
</dbReference>
<comment type="catalytic activity">
    <reaction evidence="6">
        <text>precorrin-2 + NAD(+) = sirohydrochlorin + NADH + 2 H(+)</text>
        <dbReference type="Rhea" id="RHEA:15613"/>
        <dbReference type="ChEBI" id="CHEBI:15378"/>
        <dbReference type="ChEBI" id="CHEBI:57540"/>
        <dbReference type="ChEBI" id="CHEBI:57945"/>
        <dbReference type="ChEBI" id="CHEBI:58351"/>
        <dbReference type="ChEBI" id="CHEBI:58827"/>
        <dbReference type="EC" id="1.3.1.76"/>
    </reaction>
</comment>
<evidence type="ECO:0000259" key="7">
    <source>
        <dbReference type="Pfam" id="PF14824"/>
    </source>
</evidence>
<dbReference type="InterPro" id="IPR006367">
    <property type="entry name" value="Sirohaem_synthase_N"/>
</dbReference>
<dbReference type="InterPro" id="IPR028281">
    <property type="entry name" value="Sirohaem_synthase_central"/>
</dbReference>
<comment type="pathway">
    <text evidence="1">Porphyrin-containing compound metabolism; siroheme biosynthesis; sirohydrochlorin from precorrin-2: step 1/1.</text>
</comment>
<feature type="domain" description="Siroheme synthase central" evidence="7">
    <location>
        <begin position="118"/>
        <end position="145"/>
    </location>
</feature>
<evidence type="ECO:0000256" key="2">
    <source>
        <dbReference type="ARBA" id="ARBA00012400"/>
    </source>
</evidence>
<dbReference type="Gene3D" id="1.10.8.610">
    <property type="entry name" value="SirC, precorrin-2 dehydrogenase, C-terminal helical domain-like"/>
    <property type="match status" value="1"/>
</dbReference>
<accession>A0ABQ2DII6</accession>
<reference evidence="9" key="1">
    <citation type="journal article" date="2019" name="Int. J. Syst. Evol. Microbiol.">
        <title>The Global Catalogue of Microorganisms (GCM) 10K type strain sequencing project: providing services to taxonomists for standard genome sequencing and annotation.</title>
        <authorList>
            <consortium name="The Broad Institute Genomics Platform"/>
            <consortium name="The Broad Institute Genome Sequencing Center for Infectious Disease"/>
            <person name="Wu L."/>
            <person name="Ma J."/>
        </authorList>
    </citation>
    <scope>NUCLEOTIDE SEQUENCE [LARGE SCALE GENOMIC DNA]</scope>
    <source>
        <strain evidence="9">JCM 30071</strain>
    </source>
</reference>
<keyword evidence="3" id="KW-0560">Oxidoreductase</keyword>
<dbReference type="NCBIfam" id="NF005222">
    <property type="entry name" value="PRK06718.1"/>
    <property type="match status" value="1"/>
</dbReference>
<dbReference type="Pfam" id="PF14824">
    <property type="entry name" value="Sirohm_synth_M"/>
    <property type="match status" value="1"/>
</dbReference>
<protein>
    <recommendedName>
        <fullName evidence="2">precorrin-2 dehydrogenase</fullName>
        <ecNumber evidence="2">1.3.1.76</ecNumber>
    </recommendedName>
</protein>
<keyword evidence="5" id="KW-0627">Porphyrin biosynthesis</keyword>
<name>A0ABQ2DII6_9BACI</name>
<dbReference type="EC" id="1.3.1.76" evidence="2"/>
<dbReference type="InterPro" id="IPR028161">
    <property type="entry name" value="Met8-like"/>
</dbReference>
<dbReference type="NCBIfam" id="TIGR01470">
    <property type="entry name" value="cysG_Nterm"/>
    <property type="match status" value="1"/>
</dbReference>
<evidence type="ECO:0000256" key="5">
    <source>
        <dbReference type="ARBA" id="ARBA00023244"/>
    </source>
</evidence>
<dbReference type="PANTHER" id="PTHR35330:SF1">
    <property type="entry name" value="SIROHEME BIOSYNTHESIS PROTEIN MET8"/>
    <property type="match status" value="1"/>
</dbReference>
<evidence type="ECO:0000313" key="9">
    <source>
        <dbReference type="Proteomes" id="UP000634435"/>
    </source>
</evidence>
<keyword evidence="9" id="KW-1185">Reference proteome</keyword>
<dbReference type="Gene3D" id="3.40.50.720">
    <property type="entry name" value="NAD(P)-binding Rossmann-like Domain"/>
    <property type="match status" value="1"/>
</dbReference>
<evidence type="ECO:0000256" key="4">
    <source>
        <dbReference type="ARBA" id="ARBA00023027"/>
    </source>
</evidence>
<keyword evidence="4" id="KW-0520">NAD</keyword>
<dbReference type="InterPro" id="IPR042518">
    <property type="entry name" value="SirC_C"/>
</dbReference>
<evidence type="ECO:0000256" key="3">
    <source>
        <dbReference type="ARBA" id="ARBA00023002"/>
    </source>
</evidence>
<organism evidence="8 9">
    <name type="scientific">Virgibacillus kapii</name>
    <dbReference type="NCBI Taxonomy" id="1638645"/>
    <lineage>
        <taxon>Bacteria</taxon>
        <taxon>Bacillati</taxon>
        <taxon>Bacillota</taxon>
        <taxon>Bacilli</taxon>
        <taxon>Bacillales</taxon>
        <taxon>Bacillaceae</taxon>
        <taxon>Virgibacillus</taxon>
    </lineage>
</organism>
<gene>
    <name evidence="8" type="ORF">GCM10007111_17820</name>
</gene>